<dbReference type="InterPro" id="IPR000182">
    <property type="entry name" value="GNAT_dom"/>
</dbReference>
<gene>
    <name evidence="2" type="ORF">AFUS01_LOCUS3233</name>
</gene>
<organism evidence="2 3">
    <name type="scientific">Allacma fusca</name>
    <dbReference type="NCBI Taxonomy" id="39272"/>
    <lineage>
        <taxon>Eukaryota</taxon>
        <taxon>Metazoa</taxon>
        <taxon>Ecdysozoa</taxon>
        <taxon>Arthropoda</taxon>
        <taxon>Hexapoda</taxon>
        <taxon>Collembola</taxon>
        <taxon>Symphypleona</taxon>
        <taxon>Sminthuridae</taxon>
        <taxon>Allacma</taxon>
    </lineage>
</organism>
<protein>
    <recommendedName>
        <fullName evidence="1">N-acetyltransferase domain-containing protein</fullName>
    </recommendedName>
</protein>
<comment type="caution">
    <text evidence="2">The sequence shown here is derived from an EMBL/GenBank/DDBJ whole genome shotgun (WGS) entry which is preliminary data.</text>
</comment>
<dbReference type="Pfam" id="PF00583">
    <property type="entry name" value="Acetyltransf_1"/>
    <property type="match status" value="1"/>
</dbReference>
<dbReference type="CDD" id="cd04301">
    <property type="entry name" value="NAT_SF"/>
    <property type="match status" value="1"/>
</dbReference>
<evidence type="ECO:0000313" key="2">
    <source>
        <dbReference type="EMBL" id="CAG7687298.1"/>
    </source>
</evidence>
<dbReference type="AlphaFoldDB" id="A0A8J2JS37"/>
<dbReference type="Proteomes" id="UP000708208">
    <property type="component" value="Unassembled WGS sequence"/>
</dbReference>
<reference evidence="2" key="1">
    <citation type="submission" date="2021-06" db="EMBL/GenBank/DDBJ databases">
        <authorList>
            <person name="Hodson N. C."/>
            <person name="Mongue J. A."/>
            <person name="Jaron S. K."/>
        </authorList>
    </citation>
    <scope>NUCLEOTIDE SEQUENCE</scope>
</reference>
<dbReference type="GO" id="GO:0005737">
    <property type="term" value="C:cytoplasm"/>
    <property type="evidence" value="ECO:0007669"/>
    <property type="project" value="TreeGrafter"/>
</dbReference>
<dbReference type="GO" id="GO:1905502">
    <property type="term" value="F:acetyl-CoA binding"/>
    <property type="evidence" value="ECO:0007669"/>
    <property type="project" value="TreeGrafter"/>
</dbReference>
<dbReference type="EMBL" id="CAJVCH010019358">
    <property type="protein sequence ID" value="CAG7687298.1"/>
    <property type="molecule type" value="Genomic_DNA"/>
</dbReference>
<dbReference type="PANTHER" id="PTHR13538">
    <property type="entry name" value="N-ACETYLTRANSFERASE 6"/>
    <property type="match status" value="1"/>
</dbReference>
<sequence length="217" mass="24055">MALEVVCLSDHLDLLGQCVDLLNEQWPRSKSARLRSLEQSKSDSFPTSLLLVQKSANNEATVIGHSKILPVPYRMDSCFVESVVISPRLRGQGLGRLIMDGTEEFVKKKGIKTVHLTTHDQQGFYSKLGYVNSEPVVVYGGISPSLQKLIENNDRGWDHQKLPEQNADLSKAVSKVSCEIRPLATEKVPLPPPPPPSPAIVKLDDNTIRKTYMNIGK</sequence>
<dbReference type="PROSITE" id="PS51186">
    <property type="entry name" value="GNAT"/>
    <property type="match status" value="1"/>
</dbReference>
<dbReference type="OrthoDB" id="329272at2759"/>
<accession>A0A8J2JS37</accession>
<dbReference type="PANTHER" id="PTHR13538:SF4">
    <property type="entry name" value="N-ALPHA-ACETYLTRANSFERASE 80"/>
    <property type="match status" value="1"/>
</dbReference>
<proteinExistence type="predicted"/>
<evidence type="ECO:0000259" key="1">
    <source>
        <dbReference type="PROSITE" id="PS51186"/>
    </source>
</evidence>
<feature type="domain" description="N-acetyltransferase" evidence="1">
    <location>
        <begin position="3"/>
        <end position="151"/>
    </location>
</feature>
<name>A0A8J2JS37_9HEXA</name>
<evidence type="ECO:0000313" key="3">
    <source>
        <dbReference type="Proteomes" id="UP000708208"/>
    </source>
</evidence>
<keyword evidence="3" id="KW-1185">Reference proteome</keyword>
<dbReference type="InterPro" id="IPR039840">
    <property type="entry name" value="NAA80"/>
</dbReference>
<dbReference type="GO" id="GO:0008080">
    <property type="term" value="F:N-acetyltransferase activity"/>
    <property type="evidence" value="ECO:0007669"/>
    <property type="project" value="InterPro"/>
</dbReference>